<evidence type="ECO:0000256" key="3">
    <source>
        <dbReference type="ARBA" id="ARBA00022553"/>
    </source>
</evidence>
<comment type="catalytic activity">
    <reaction evidence="1">
        <text>ATP + protein L-histidine = ADP + protein N-phospho-L-histidine.</text>
        <dbReference type="EC" id="2.7.13.3"/>
    </reaction>
</comment>
<dbReference type="InterPro" id="IPR004358">
    <property type="entry name" value="Sig_transdc_His_kin-like_C"/>
</dbReference>
<organism evidence="6 7">
    <name type="scientific">Marixanthomonas ophiurae</name>
    <dbReference type="NCBI Taxonomy" id="387659"/>
    <lineage>
        <taxon>Bacteria</taxon>
        <taxon>Pseudomonadati</taxon>
        <taxon>Bacteroidota</taxon>
        <taxon>Flavobacteriia</taxon>
        <taxon>Flavobacteriales</taxon>
        <taxon>Flavobacteriaceae</taxon>
        <taxon>Marixanthomonas</taxon>
    </lineage>
</organism>
<name>A0A3E1Q882_9FLAO</name>
<evidence type="ECO:0000259" key="5">
    <source>
        <dbReference type="PROSITE" id="PS50109"/>
    </source>
</evidence>
<dbReference type="InterPro" id="IPR029016">
    <property type="entry name" value="GAF-like_dom_sf"/>
</dbReference>
<dbReference type="Gene3D" id="3.30.565.10">
    <property type="entry name" value="Histidine kinase-like ATPase, C-terminal domain"/>
    <property type="match status" value="1"/>
</dbReference>
<keyword evidence="3" id="KW-0597">Phosphoprotein</keyword>
<dbReference type="CDD" id="cd00075">
    <property type="entry name" value="HATPase"/>
    <property type="match status" value="1"/>
</dbReference>
<dbReference type="EMBL" id="QVID01000002">
    <property type="protein sequence ID" value="RFN58343.1"/>
    <property type="molecule type" value="Genomic_DNA"/>
</dbReference>
<dbReference type="SMART" id="SM00387">
    <property type="entry name" value="HATPase_c"/>
    <property type="match status" value="1"/>
</dbReference>
<evidence type="ECO:0000256" key="4">
    <source>
        <dbReference type="SAM" id="Coils"/>
    </source>
</evidence>
<dbReference type="OrthoDB" id="9781208at2"/>
<dbReference type="Pfam" id="PF01590">
    <property type="entry name" value="GAF"/>
    <property type="match status" value="1"/>
</dbReference>
<dbReference type="Pfam" id="PF02518">
    <property type="entry name" value="HATPase_c"/>
    <property type="match status" value="1"/>
</dbReference>
<dbReference type="InterPro" id="IPR036097">
    <property type="entry name" value="HisK_dim/P_sf"/>
</dbReference>
<dbReference type="InterPro" id="IPR003661">
    <property type="entry name" value="HisK_dim/P_dom"/>
</dbReference>
<dbReference type="SMART" id="SM00065">
    <property type="entry name" value="GAF"/>
    <property type="match status" value="1"/>
</dbReference>
<dbReference type="Gene3D" id="3.30.450.40">
    <property type="match status" value="1"/>
</dbReference>
<dbReference type="PROSITE" id="PS50109">
    <property type="entry name" value="HIS_KIN"/>
    <property type="match status" value="1"/>
</dbReference>
<comment type="caution">
    <text evidence="6">The sequence shown here is derived from an EMBL/GenBank/DDBJ whole genome shotgun (WGS) entry which is preliminary data.</text>
</comment>
<evidence type="ECO:0000313" key="6">
    <source>
        <dbReference type="EMBL" id="RFN58343.1"/>
    </source>
</evidence>
<dbReference type="GO" id="GO:0000155">
    <property type="term" value="F:phosphorelay sensor kinase activity"/>
    <property type="evidence" value="ECO:0007669"/>
    <property type="project" value="InterPro"/>
</dbReference>
<dbReference type="SMART" id="SM00388">
    <property type="entry name" value="HisKA"/>
    <property type="match status" value="1"/>
</dbReference>
<reference evidence="6 7" key="1">
    <citation type="journal article" date="2007" name="Int. J. Syst. Evol. Microbiol.">
        <title>Marixanthomonas ophiurae gen. nov., sp. nov., a marine bacterium of the family Flavobacteriaceae isolated from a deep-sea brittle star.</title>
        <authorList>
            <person name="Romanenko L.A."/>
            <person name="Uchino M."/>
            <person name="Frolova G.M."/>
            <person name="Mikhailov V.V."/>
        </authorList>
    </citation>
    <scope>NUCLEOTIDE SEQUENCE [LARGE SCALE GENOMIC DNA]</scope>
    <source>
        <strain evidence="6 7">KMM 3046</strain>
    </source>
</reference>
<proteinExistence type="predicted"/>
<dbReference type="InterPro" id="IPR005467">
    <property type="entry name" value="His_kinase_dom"/>
</dbReference>
<dbReference type="InterPro" id="IPR003018">
    <property type="entry name" value="GAF"/>
</dbReference>
<dbReference type="InterPro" id="IPR036890">
    <property type="entry name" value="HATPase_C_sf"/>
</dbReference>
<dbReference type="CDD" id="cd00082">
    <property type="entry name" value="HisKA"/>
    <property type="match status" value="1"/>
</dbReference>
<dbReference type="Gene3D" id="1.10.287.130">
    <property type="match status" value="1"/>
</dbReference>
<dbReference type="PANTHER" id="PTHR43102">
    <property type="entry name" value="SLR1143 PROTEIN"/>
    <property type="match status" value="1"/>
</dbReference>
<keyword evidence="4" id="KW-0175">Coiled coil</keyword>
<dbReference type="SUPFAM" id="SSF47384">
    <property type="entry name" value="Homodimeric domain of signal transducing histidine kinase"/>
    <property type="match status" value="1"/>
</dbReference>
<dbReference type="SUPFAM" id="SSF55874">
    <property type="entry name" value="ATPase domain of HSP90 chaperone/DNA topoisomerase II/histidine kinase"/>
    <property type="match status" value="1"/>
</dbReference>
<dbReference type="InterPro" id="IPR003594">
    <property type="entry name" value="HATPase_dom"/>
</dbReference>
<dbReference type="AlphaFoldDB" id="A0A3E1Q882"/>
<feature type="domain" description="Histidine kinase" evidence="5">
    <location>
        <begin position="187"/>
        <end position="398"/>
    </location>
</feature>
<dbReference type="Proteomes" id="UP000261082">
    <property type="component" value="Unassembled WGS sequence"/>
</dbReference>
<dbReference type="EC" id="2.7.13.3" evidence="2"/>
<gene>
    <name evidence="6" type="ORF">DZ858_14055</name>
</gene>
<dbReference type="PRINTS" id="PR00344">
    <property type="entry name" value="BCTRLSENSOR"/>
</dbReference>
<protein>
    <recommendedName>
        <fullName evidence="2">histidine kinase</fullName>
        <ecNumber evidence="2">2.7.13.3</ecNumber>
    </recommendedName>
</protein>
<evidence type="ECO:0000256" key="2">
    <source>
        <dbReference type="ARBA" id="ARBA00012438"/>
    </source>
</evidence>
<accession>A0A3E1Q882</accession>
<evidence type="ECO:0000313" key="7">
    <source>
        <dbReference type="Proteomes" id="UP000261082"/>
    </source>
</evidence>
<feature type="coiled-coil region" evidence="4">
    <location>
        <begin position="160"/>
        <end position="187"/>
    </location>
</feature>
<keyword evidence="7" id="KW-1185">Reference proteome</keyword>
<dbReference type="RefSeq" id="WP_117160291.1">
    <property type="nucleotide sequence ID" value="NZ_QVID01000002.1"/>
</dbReference>
<dbReference type="SUPFAM" id="SSF55781">
    <property type="entry name" value="GAF domain-like"/>
    <property type="match status" value="1"/>
</dbReference>
<sequence>MEFPQPQNNEKERLEALKEYKLLSTPTTPDFHNITNLAANVCNMPIAFVSLIYKTNNHLLSCYGISLDKTPRNISFCTRAIQSFDRIYMVNDIHKNEFFKNSSIVKEYKVRFYAGVPLINPEGHALGTLCVYDHIPRKLTNVQCDTLVSLAEQIVSLLELRKKNHLLQDAENELLKRNKQLENFAQVVSHDLKSPLANITSLTRLLREENIGNLSKDSIMYLDYIEESSYTLKGYIDGTLGYYKANKLLEGQKTDIQLQPFFEKIKEMLIIQHAVFKYPTEGIVKNINEAALTQIVLNLVDNALKYNTSDTTRIKIQYESLENFHQFTIQDNGIGIDKTIQGDVFELFKTTGAKDREGKQGTGIGLATVKNLVNKMGGSISLESDIGQGSTFIFTLKK</sequence>
<dbReference type="Pfam" id="PF00512">
    <property type="entry name" value="HisKA"/>
    <property type="match status" value="1"/>
</dbReference>
<evidence type="ECO:0000256" key="1">
    <source>
        <dbReference type="ARBA" id="ARBA00000085"/>
    </source>
</evidence>
<dbReference type="PANTHER" id="PTHR43102:SF2">
    <property type="entry name" value="GAF DOMAIN-CONTAINING PROTEIN"/>
    <property type="match status" value="1"/>
</dbReference>